<feature type="domain" description="WRKY" evidence="7">
    <location>
        <begin position="189"/>
        <end position="254"/>
    </location>
</feature>
<gene>
    <name evidence="9" type="primary">LOC103328791</name>
</gene>
<comment type="subcellular location">
    <subcellularLocation>
        <location evidence="1">Nucleus</location>
    </subcellularLocation>
</comment>
<dbReference type="InterPro" id="IPR044810">
    <property type="entry name" value="WRKY_plant"/>
</dbReference>
<dbReference type="PROSITE" id="PS50811">
    <property type="entry name" value="WRKY"/>
    <property type="match status" value="1"/>
</dbReference>
<evidence type="ECO:0000256" key="3">
    <source>
        <dbReference type="ARBA" id="ARBA00023125"/>
    </source>
</evidence>
<dbReference type="PANTHER" id="PTHR31221">
    <property type="entry name" value="WRKY TRANSCRIPTION FACTOR PROTEIN 1-RELATED"/>
    <property type="match status" value="1"/>
</dbReference>
<keyword evidence="3" id="KW-0238">DNA-binding</keyword>
<sequence length="367" mass="41608">MSNEKKNPYQYDPFDYNPHEINRSSFPFFNYGTPSIQDPQNLHGFESDHPNSSFMSFTDCLHGSMDYNTLSRAFDMSCSSSEVISPQLDHENSKNQQAAAAAGVGDHSVGTSTTENPSTPNSSVSSSSNEGAGSHEHEDSEKKKKEKQPKVAVCDEAAGDEEDKSKKGSKAKKKEKRQREPRFAFLTKSEVDHLEDGYRWRKYGQKAVKNSPYPRSYYRCTTQKCVVKKRVERSFQDPSIVITTYEGQHNHQCPATLRGNLNLNAVGMLSPNSLLTSASLNGSARFQHEFLTQFLPMNNQLQLQLQSHHHQDDHQASNSMIYSNLVAPRPHHHQQQHQRQHQRQQLHVPDYGLLQDLVPSFGHKQEP</sequence>
<evidence type="ECO:0000313" key="9">
    <source>
        <dbReference type="RefSeq" id="XP_008229426.1"/>
    </source>
</evidence>
<dbReference type="InterPro" id="IPR003657">
    <property type="entry name" value="WRKY_dom"/>
</dbReference>
<dbReference type="SMART" id="SM00774">
    <property type="entry name" value="WRKY"/>
    <property type="match status" value="1"/>
</dbReference>
<dbReference type="GeneID" id="103328791"/>
<reference evidence="9" key="2">
    <citation type="submission" date="2025-08" db="UniProtKB">
        <authorList>
            <consortium name="RefSeq"/>
        </authorList>
    </citation>
    <scope>IDENTIFICATION</scope>
</reference>
<evidence type="ECO:0000256" key="5">
    <source>
        <dbReference type="ARBA" id="ARBA00023242"/>
    </source>
</evidence>
<dbReference type="Gene3D" id="2.20.25.80">
    <property type="entry name" value="WRKY domain"/>
    <property type="match status" value="1"/>
</dbReference>
<reference evidence="8" key="1">
    <citation type="journal article" date="2012" name="Nat. Commun.">
        <title>The genome of Prunus mume.</title>
        <authorList>
            <person name="Zhang Q."/>
            <person name="Chen W."/>
            <person name="Sun L."/>
            <person name="Zhao F."/>
            <person name="Huang B."/>
            <person name="Yang W."/>
            <person name="Tao Y."/>
            <person name="Wang J."/>
            <person name="Yuan Z."/>
            <person name="Fan G."/>
            <person name="Xing Z."/>
            <person name="Han C."/>
            <person name="Pan H."/>
            <person name="Zhong X."/>
            <person name="Shi W."/>
            <person name="Liang X."/>
            <person name="Du D."/>
            <person name="Sun F."/>
            <person name="Xu Z."/>
            <person name="Hao R."/>
            <person name="Lv T."/>
            <person name="Lv Y."/>
            <person name="Zheng Z."/>
            <person name="Sun M."/>
            <person name="Luo L."/>
            <person name="Cai M."/>
            <person name="Gao Y."/>
            <person name="Wang J."/>
            <person name="Yin Y."/>
            <person name="Xu X."/>
            <person name="Cheng T."/>
            <person name="Wang J."/>
        </authorList>
    </citation>
    <scope>NUCLEOTIDE SEQUENCE [LARGE SCALE GENOMIC DNA]</scope>
</reference>
<dbReference type="RefSeq" id="XP_008229426.1">
    <property type="nucleotide sequence ID" value="XM_008231204.2"/>
</dbReference>
<dbReference type="SUPFAM" id="SSF118290">
    <property type="entry name" value="WRKY DNA-binding domain"/>
    <property type="match status" value="1"/>
</dbReference>
<evidence type="ECO:0000256" key="1">
    <source>
        <dbReference type="ARBA" id="ARBA00004123"/>
    </source>
</evidence>
<name>A0ABM0NT37_PRUMU</name>
<evidence type="ECO:0000256" key="4">
    <source>
        <dbReference type="ARBA" id="ARBA00023163"/>
    </source>
</evidence>
<keyword evidence="4" id="KW-0804">Transcription</keyword>
<dbReference type="PANTHER" id="PTHR31221:SF320">
    <property type="entry name" value="WRKY TRANSCRIPTION FACTOR 20"/>
    <property type="match status" value="1"/>
</dbReference>
<feature type="compositionally biased region" description="Low complexity" evidence="6">
    <location>
        <begin position="111"/>
        <end position="130"/>
    </location>
</feature>
<dbReference type="Proteomes" id="UP000694861">
    <property type="component" value="Linkage group LG4"/>
</dbReference>
<evidence type="ECO:0000259" key="7">
    <source>
        <dbReference type="PROSITE" id="PS50811"/>
    </source>
</evidence>
<evidence type="ECO:0000313" key="8">
    <source>
        <dbReference type="Proteomes" id="UP000694861"/>
    </source>
</evidence>
<organism evidence="8 9">
    <name type="scientific">Prunus mume</name>
    <name type="common">Japanese apricot</name>
    <name type="synonym">Armeniaca mume</name>
    <dbReference type="NCBI Taxonomy" id="102107"/>
    <lineage>
        <taxon>Eukaryota</taxon>
        <taxon>Viridiplantae</taxon>
        <taxon>Streptophyta</taxon>
        <taxon>Embryophyta</taxon>
        <taxon>Tracheophyta</taxon>
        <taxon>Spermatophyta</taxon>
        <taxon>Magnoliopsida</taxon>
        <taxon>eudicotyledons</taxon>
        <taxon>Gunneridae</taxon>
        <taxon>Pentapetalae</taxon>
        <taxon>rosids</taxon>
        <taxon>fabids</taxon>
        <taxon>Rosales</taxon>
        <taxon>Rosaceae</taxon>
        <taxon>Amygdaloideae</taxon>
        <taxon>Amygdaleae</taxon>
        <taxon>Prunus</taxon>
    </lineage>
</organism>
<keyword evidence="2" id="KW-0805">Transcription regulation</keyword>
<feature type="region of interest" description="Disordered" evidence="6">
    <location>
        <begin position="89"/>
        <end position="181"/>
    </location>
</feature>
<keyword evidence="5" id="KW-0539">Nucleus</keyword>
<accession>A0ABM0NT37</accession>
<feature type="compositionally biased region" description="Basic and acidic residues" evidence="6">
    <location>
        <begin position="133"/>
        <end position="143"/>
    </location>
</feature>
<feature type="compositionally biased region" description="Basic residues" evidence="6">
    <location>
        <begin position="167"/>
        <end position="176"/>
    </location>
</feature>
<protein>
    <submittedName>
        <fullName evidence="9">Probable WRKY transcription factor 71</fullName>
    </submittedName>
</protein>
<evidence type="ECO:0000256" key="2">
    <source>
        <dbReference type="ARBA" id="ARBA00023015"/>
    </source>
</evidence>
<keyword evidence="8" id="KW-1185">Reference proteome</keyword>
<dbReference type="Pfam" id="PF03106">
    <property type="entry name" value="WRKY"/>
    <property type="match status" value="1"/>
</dbReference>
<evidence type="ECO:0000256" key="6">
    <source>
        <dbReference type="SAM" id="MobiDB-lite"/>
    </source>
</evidence>
<proteinExistence type="predicted"/>
<dbReference type="InterPro" id="IPR036576">
    <property type="entry name" value="WRKY_dom_sf"/>
</dbReference>